<sequence length="90" mass="9358">MINNVQFWSFLRQILLAVGGGLVTKGYLDSGTLEAIVGAVITILTAAYGLYVRRKAGLVATAAALPEVAKIVTTAEIAAKVDDPATVVAR</sequence>
<feature type="transmembrane region" description="Helical" evidence="1">
    <location>
        <begin position="33"/>
        <end position="51"/>
    </location>
</feature>
<evidence type="ECO:0000256" key="1">
    <source>
        <dbReference type="SAM" id="Phobius"/>
    </source>
</evidence>
<evidence type="ECO:0000313" key="2">
    <source>
        <dbReference type="EMBL" id="SEM68492.1"/>
    </source>
</evidence>
<dbReference type="Pfam" id="PF23987">
    <property type="entry name" value="Phage_holin_10"/>
    <property type="match status" value="1"/>
</dbReference>
<accession>A0A1H8AC96</accession>
<gene>
    <name evidence="2" type="ORF">SAMN04515666_1198</name>
</gene>
<dbReference type="InterPro" id="IPR058159">
    <property type="entry name" value="Phage_holin_10"/>
</dbReference>
<protein>
    <recommendedName>
        <fullName evidence="4">Holin</fullName>
    </recommendedName>
</protein>
<reference evidence="3" key="1">
    <citation type="submission" date="2016-10" db="EMBL/GenBank/DDBJ databases">
        <authorList>
            <person name="Varghese N."/>
            <person name="Submissions S."/>
        </authorList>
    </citation>
    <scope>NUCLEOTIDE SEQUENCE [LARGE SCALE GENOMIC DNA]</scope>
    <source>
        <strain evidence="3">LMG 26383,CCUG 61248,R- 45681</strain>
    </source>
</reference>
<name>A0A1H8AC96_9HYPH</name>
<keyword evidence="1" id="KW-0812">Transmembrane</keyword>
<proteinExistence type="predicted"/>
<dbReference type="OrthoDB" id="8162194at2"/>
<dbReference type="STRING" id="1036779.SAMN04515666_1198"/>
<dbReference type="Proteomes" id="UP000199664">
    <property type="component" value="Unassembled WGS sequence"/>
</dbReference>
<dbReference type="EMBL" id="FOAN01000019">
    <property type="protein sequence ID" value="SEM68492.1"/>
    <property type="molecule type" value="Genomic_DNA"/>
</dbReference>
<organism evidence="2 3">
    <name type="scientific">Bosea lupini</name>
    <dbReference type="NCBI Taxonomy" id="1036779"/>
    <lineage>
        <taxon>Bacteria</taxon>
        <taxon>Pseudomonadati</taxon>
        <taxon>Pseudomonadota</taxon>
        <taxon>Alphaproteobacteria</taxon>
        <taxon>Hyphomicrobiales</taxon>
        <taxon>Boseaceae</taxon>
        <taxon>Bosea</taxon>
    </lineage>
</organism>
<evidence type="ECO:0000313" key="3">
    <source>
        <dbReference type="Proteomes" id="UP000199664"/>
    </source>
</evidence>
<keyword evidence="3" id="KW-1185">Reference proteome</keyword>
<dbReference type="RefSeq" id="WP_091843417.1">
    <property type="nucleotide sequence ID" value="NZ_FOAN01000019.1"/>
</dbReference>
<evidence type="ECO:0008006" key="4">
    <source>
        <dbReference type="Google" id="ProtNLM"/>
    </source>
</evidence>
<keyword evidence="1" id="KW-0472">Membrane</keyword>
<keyword evidence="1" id="KW-1133">Transmembrane helix</keyword>
<dbReference type="AlphaFoldDB" id="A0A1H8AC96"/>